<name>A0A4Y3K7U8_CELUD</name>
<evidence type="ECO:0000313" key="1">
    <source>
        <dbReference type="EMBL" id="GEA80093.1"/>
    </source>
</evidence>
<accession>A0A4Y3K7U8</accession>
<comment type="caution">
    <text evidence="1">The sequence shown here is derived from an EMBL/GenBank/DDBJ whole genome shotgun (WGS) entry which is preliminary data.</text>
</comment>
<dbReference type="RefSeq" id="WP_094179696.1">
    <property type="nucleotide sequence ID" value="NZ_BJLP01000005.1"/>
</dbReference>
<keyword evidence="2" id="KW-1185">Reference proteome</keyword>
<dbReference type="Proteomes" id="UP000315842">
    <property type="component" value="Unassembled WGS sequence"/>
</dbReference>
<sequence>MSDDVELQPAAVGAMAVRFRASGMELGRVRDAHAAATAEAVVPVARAHERAVHRWTEGLRVAAAALVEVGTELDACVRATTDGDERTAATFRGVQP</sequence>
<dbReference type="AlphaFoldDB" id="A0A4Y3K7U8"/>
<gene>
    <name evidence="1" type="ORF">CUD01_05370</name>
</gene>
<organism evidence="1 2">
    <name type="scientific">Cellulomonas uda</name>
    <dbReference type="NCBI Taxonomy" id="1714"/>
    <lineage>
        <taxon>Bacteria</taxon>
        <taxon>Bacillati</taxon>
        <taxon>Actinomycetota</taxon>
        <taxon>Actinomycetes</taxon>
        <taxon>Micrococcales</taxon>
        <taxon>Cellulomonadaceae</taxon>
        <taxon>Cellulomonas</taxon>
    </lineage>
</organism>
<evidence type="ECO:0000313" key="2">
    <source>
        <dbReference type="Proteomes" id="UP000315842"/>
    </source>
</evidence>
<reference evidence="1 2" key="1">
    <citation type="submission" date="2019-06" db="EMBL/GenBank/DDBJ databases">
        <title>Whole genome shotgun sequence of Cellulomonas uda NBRC 3747.</title>
        <authorList>
            <person name="Hosoyama A."/>
            <person name="Uohara A."/>
            <person name="Ohji S."/>
            <person name="Ichikawa N."/>
        </authorList>
    </citation>
    <scope>NUCLEOTIDE SEQUENCE [LARGE SCALE GENOMIC DNA]</scope>
    <source>
        <strain evidence="1 2">NBRC 3747</strain>
    </source>
</reference>
<proteinExistence type="predicted"/>
<dbReference type="EMBL" id="BJLP01000005">
    <property type="protein sequence ID" value="GEA80093.1"/>
    <property type="molecule type" value="Genomic_DNA"/>
</dbReference>
<protein>
    <submittedName>
        <fullName evidence="1">Uncharacterized protein</fullName>
    </submittedName>
</protein>